<evidence type="ECO:0000256" key="1">
    <source>
        <dbReference type="SAM" id="Phobius"/>
    </source>
</evidence>
<gene>
    <name evidence="2" type="ORF">EFW17_19890</name>
</gene>
<dbReference type="Pfam" id="PF14023">
    <property type="entry name" value="Bestrophin-like"/>
    <property type="match status" value="1"/>
</dbReference>
<keyword evidence="3" id="KW-1185">Reference proteome</keyword>
<reference evidence="2 3" key="1">
    <citation type="submission" date="2018-11" db="EMBL/GenBank/DDBJ databases">
        <title>The genome draft of YIM 96095.</title>
        <authorList>
            <person name="Tang S.-K."/>
            <person name="Chunyu W.-X."/>
            <person name="Feng Y.-Z."/>
        </authorList>
    </citation>
    <scope>NUCLEOTIDE SEQUENCE [LARGE SCALE GENOMIC DNA]</scope>
    <source>
        <strain evidence="2 3">YIM 96095</strain>
    </source>
</reference>
<evidence type="ECO:0000313" key="2">
    <source>
        <dbReference type="EMBL" id="RNL82180.1"/>
    </source>
</evidence>
<accession>A0A3N0E2Z7</accession>
<keyword evidence="1" id="KW-0812">Transmembrane</keyword>
<dbReference type="RefSeq" id="WP_123202945.1">
    <property type="nucleotide sequence ID" value="NZ_RJMB01000025.1"/>
</dbReference>
<feature type="transmembrane region" description="Helical" evidence="1">
    <location>
        <begin position="39"/>
        <end position="61"/>
    </location>
</feature>
<proteinExistence type="predicted"/>
<dbReference type="Proteomes" id="UP000269198">
    <property type="component" value="Unassembled WGS sequence"/>
</dbReference>
<dbReference type="InterPro" id="IPR025333">
    <property type="entry name" value="DUF4239"/>
</dbReference>
<keyword evidence="1" id="KW-1133">Transmembrane helix</keyword>
<dbReference type="EMBL" id="RJMB01000025">
    <property type="protein sequence ID" value="RNL82180.1"/>
    <property type="molecule type" value="Genomic_DNA"/>
</dbReference>
<comment type="caution">
    <text evidence="2">The sequence shown here is derived from an EMBL/GenBank/DDBJ whole genome shotgun (WGS) entry which is preliminary data.</text>
</comment>
<keyword evidence="1" id="KW-0472">Membrane</keyword>
<sequence>MTVNLVLVSGALALALAVGYLVARRSGLSGDDYSGPVGTLVAPCLLAIYLIAIAMGIVIGWENKNTASNNAVDEASAATALYWSTQALPEDRAEPIREDLRAYVTTVVREEWPVMRKDGELSEAGEDRLDRLMVSVHEGVAQNGSGTADRITAHQEMAVLVDQRMKRADAVDDTIPEALVIAVLVSAAAVAVMPFGSRHRGSRASLLWAGVNLAFVATTVIMLFYLDNPYTGVHAIDAQPLEDALEGFDRIDRVTGP</sequence>
<dbReference type="OrthoDB" id="3427059at2"/>
<evidence type="ECO:0000313" key="3">
    <source>
        <dbReference type="Proteomes" id="UP000269198"/>
    </source>
</evidence>
<feature type="transmembrane region" description="Helical" evidence="1">
    <location>
        <begin position="174"/>
        <end position="195"/>
    </location>
</feature>
<dbReference type="AlphaFoldDB" id="A0A3N0E2Z7"/>
<organism evidence="2 3">
    <name type="scientific">Halostreptopolyspora alba</name>
    <dbReference type="NCBI Taxonomy" id="2487137"/>
    <lineage>
        <taxon>Bacteria</taxon>
        <taxon>Bacillati</taxon>
        <taxon>Actinomycetota</taxon>
        <taxon>Actinomycetes</taxon>
        <taxon>Streptosporangiales</taxon>
        <taxon>Nocardiopsidaceae</taxon>
        <taxon>Halostreptopolyspora</taxon>
    </lineage>
</organism>
<protein>
    <submittedName>
        <fullName evidence="2">DUF4239 domain-containing protein</fullName>
    </submittedName>
</protein>
<name>A0A3N0E2Z7_9ACTN</name>
<feature type="transmembrane region" description="Helical" evidence="1">
    <location>
        <begin position="207"/>
        <end position="226"/>
    </location>
</feature>